<dbReference type="PROSITE" id="PS00608">
    <property type="entry name" value="GLYCOSYL_HYDROL_F2_2"/>
    <property type="match status" value="1"/>
</dbReference>
<keyword evidence="2" id="KW-0378">Hydrolase</keyword>
<evidence type="ECO:0000313" key="9">
    <source>
        <dbReference type="Proteomes" id="UP000639859"/>
    </source>
</evidence>
<dbReference type="Gene3D" id="2.60.120.260">
    <property type="entry name" value="Galactose-binding domain-like"/>
    <property type="match status" value="1"/>
</dbReference>
<gene>
    <name evidence="8" type="ORF">I4Q42_13425</name>
</gene>
<dbReference type="Pfam" id="PF02837">
    <property type="entry name" value="Glyco_hydro_2_N"/>
    <property type="match status" value="1"/>
</dbReference>
<dbReference type="SUPFAM" id="SSF51445">
    <property type="entry name" value="(Trans)glycosidases"/>
    <property type="match status" value="1"/>
</dbReference>
<dbReference type="Pfam" id="PF00703">
    <property type="entry name" value="Glyco_hydro_2"/>
    <property type="match status" value="1"/>
</dbReference>
<dbReference type="PANTHER" id="PTHR42732">
    <property type="entry name" value="BETA-GALACTOSIDASE"/>
    <property type="match status" value="1"/>
</dbReference>
<dbReference type="Gene3D" id="2.60.40.10">
    <property type="entry name" value="Immunoglobulins"/>
    <property type="match status" value="1"/>
</dbReference>
<feature type="domain" description="Glycoside hydrolase family 2 catalytic" evidence="6">
    <location>
        <begin position="307"/>
        <end position="558"/>
    </location>
</feature>
<dbReference type="InterPro" id="IPR017853">
    <property type="entry name" value="GH"/>
</dbReference>
<evidence type="ECO:0000259" key="6">
    <source>
        <dbReference type="Pfam" id="PF02836"/>
    </source>
</evidence>
<evidence type="ECO:0000256" key="3">
    <source>
        <dbReference type="ARBA" id="ARBA00023295"/>
    </source>
</evidence>
<dbReference type="InterPro" id="IPR013783">
    <property type="entry name" value="Ig-like_fold"/>
</dbReference>
<protein>
    <submittedName>
        <fullName evidence="8">Beta-glucuronidase</fullName>
    </submittedName>
</protein>
<dbReference type="PANTHER" id="PTHR42732:SF1">
    <property type="entry name" value="BETA-MANNOSIDASE"/>
    <property type="match status" value="1"/>
</dbReference>
<comment type="caution">
    <text evidence="8">The sequence shown here is derived from an EMBL/GenBank/DDBJ whole genome shotgun (WGS) entry which is preliminary data.</text>
</comment>
<dbReference type="SUPFAM" id="SSF49785">
    <property type="entry name" value="Galactose-binding domain-like"/>
    <property type="match status" value="1"/>
</dbReference>
<dbReference type="InterPro" id="IPR006104">
    <property type="entry name" value="Glyco_hydro_2_N"/>
</dbReference>
<evidence type="ECO:0000313" key="8">
    <source>
        <dbReference type="EMBL" id="MBI1684667.1"/>
    </source>
</evidence>
<name>A0ABS0T1B8_9CAUL</name>
<keyword evidence="3" id="KW-0326">Glycosidase</keyword>
<keyword evidence="4" id="KW-0732">Signal</keyword>
<dbReference type="InterPro" id="IPR051913">
    <property type="entry name" value="GH2_Domain-Containing"/>
</dbReference>
<evidence type="ECO:0000256" key="2">
    <source>
        <dbReference type="ARBA" id="ARBA00022801"/>
    </source>
</evidence>
<feature type="chain" id="PRO_5046308430" evidence="4">
    <location>
        <begin position="24"/>
        <end position="620"/>
    </location>
</feature>
<accession>A0ABS0T1B8</accession>
<feature type="domain" description="Glycosyl hydrolases family 2 sugar binding" evidence="7">
    <location>
        <begin position="104"/>
        <end position="213"/>
    </location>
</feature>
<keyword evidence="9" id="KW-1185">Reference proteome</keyword>
<organism evidence="8 9">
    <name type="scientific">Caulobacter hibisci</name>
    <dbReference type="NCBI Taxonomy" id="2035993"/>
    <lineage>
        <taxon>Bacteria</taxon>
        <taxon>Pseudomonadati</taxon>
        <taxon>Pseudomonadota</taxon>
        <taxon>Alphaproteobacteria</taxon>
        <taxon>Caulobacterales</taxon>
        <taxon>Caulobacteraceae</taxon>
        <taxon>Caulobacter</taxon>
    </lineage>
</organism>
<dbReference type="InterPro" id="IPR008979">
    <property type="entry name" value="Galactose-bd-like_sf"/>
</dbReference>
<feature type="domain" description="Glycoside hydrolase family 2 immunoglobulin-like beta-sandwich" evidence="5">
    <location>
        <begin position="217"/>
        <end position="305"/>
    </location>
</feature>
<dbReference type="InterPro" id="IPR006102">
    <property type="entry name" value="Ig-like_GH2"/>
</dbReference>
<dbReference type="PRINTS" id="PR00132">
    <property type="entry name" value="GLHYDRLASE2"/>
</dbReference>
<reference evidence="8 9" key="1">
    <citation type="submission" date="2020-11" db="EMBL/GenBank/DDBJ databases">
        <title>genome sequence of strain KACC 18849.</title>
        <authorList>
            <person name="Gao J."/>
            <person name="Zhang X."/>
        </authorList>
    </citation>
    <scope>NUCLEOTIDE SEQUENCE [LARGE SCALE GENOMIC DNA]</scope>
    <source>
        <strain evidence="8 9">KACC 18849</strain>
    </source>
</reference>
<dbReference type="RefSeq" id="WP_232793099.1">
    <property type="nucleotide sequence ID" value="NZ_JADWOX010000008.1"/>
</dbReference>
<evidence type="ECO:0000256" key="4">
    <source>
        <dbReference type="SAM" id="SignalP"/>
    </source>
</evidence>
<dbReference type="Proteomes" id="UP000639859">
    <property type="component" value="Unassembled WGS sequence"/>
</dbReference>
<dbReference type="EMBL" id="JADWOX010000008">
    <property type="protein sequence ID" value="MBI1684667.1"/>
    <property type="molecule type" value="Genomic_DNA"/>
</dbReference>
<evidence type="ECO:0000259" key="5">
    <source>
        <dbReference type="Pfam" id="PF00703"/>
    </source>
</evidence>
<dbReference type="InterPro" id="IPR023232">
    <property type="entry name" value="Glyco_hydro_2_AS"/>
</dbReference>
<proteinExistence type="inferred from homology"/>
<dbReference type="InterPro" id="IPR006101">
    <property type="entry name" value="Glyco_hydro_2"/>
</dbReference>
<evidence type="ECO:0000256" key="1">
    <source>
        <dbReference type="ARBA" id="ARBA00007401"/>
    </source>
</evidence>
<comment type="similarity">
    <text evidence="1">Belongs to the glycosyl hydrolase 2 family.</text>
</comment>
<evidence type="ECO:0000259" key="7">
    <source>
        <dbReference type="Pfam" id="PF02837"/>
    </source>
</evidence>
<dbReference type="InterPro" id="IPR036156">
    <property type="entry name" value="Beta-gal/glucu_dom_sf"/>
</dbReference>
<sequence length="620" mass="68078">MRRIFGWALAVVAPFLATSAAMAGPILNRADLRPGQDLSGTWNYSVDPYRDGVTGFHRGPPGAGHRRYDDSDVDQVTRADPKALYEYDMKRSPTATLPASWLTHAPEMRHYQGLVWYQRRFDSVALKPGQRAFLRFEAANYTAKVFLNGQAVGEHEGGFTPFSFEVTSLLRAGENQVTVGVDSTPSVDGAPPPVTDWETYGGITRPVRLVITPATFVDEAWVRLTRDGRTIAADVKLDGAAAAGAAVSVKVAGLTLSGQAGADGVAKLSALAPKSLKRWAPGAPTLYDVRVEAGDDVLSDRVGFRTIEVRGGEILLNGKPVFLRGICLHEEELGENPARTITEANARALLGEARDGLNANFVRLAHYPHSEVTTRVADEMGLLVWSEIPIYWLVAFDNPRTLKLAREMLADSIHRDRNRASIVLWSVANETPVGEARNTFLGTLTDDVRALDDTRLVTAALLAARKTVDGPNGRQAEQWIDDPLAAKLDVLAVNTYAGWYSDDDLDAVAKIAWRPTDKPMVFSEFGADALAGFSDPVLMRKFSEDFQARYYEQTLAMAANAPSLRGLSPWILKDFRSPRRQHPVYQQGWNRKGLISPTGRRKAAFKVLADYYAKLKGEGR</sequence>
<dbReference type="SUPFAM" id="SSF49303">
    <property type="entry name" value="beta-Galactosidase/glucuronidase domain"/>
    <property type="match status" value="1"/>
</dbReference>
<dbReference type="Pfam" id="PF02836">
    <property type="entry name" value="Glyco_hydro_2_C"/>
    <property type="match status" value="1"/>
</dbReference>
<feature type="signal peptide" evidence="4">
    <location>
        <begin position="1"/>
        <end position="23"/>
    </location>
</feature>
<dbReference type="Gene3D" id="3.20.20.80">
    <property type="entry name" value="Glycosidases"/>
    <property type="match status" value="1"/>
</dbReference>
<dbReference type="InterPro" id="IPR006103">
    <property type="entry name" value="Glyco_hydro_2_cat"/>
</dbReference>